<gene>
    <name evidence="1" type="ORF">F5148DRAFT_1155200</name>
</gene>
<accession>A0ACC0TS95</accession>
<proteinExistence type="predicted"/>
<sequence length="202" mass="19616">MRAAVAIEVVENAKAGTEGTEAVADTGGEETSECTVVDETKAGVADEAEVAATGGANGMVAAAGDAGNMMVDKTGMTMEGGGTVGKAGRAGAWADAAMDSTGCETAVDETGEMATGRAGGAKVMATEGVGNMEVMISNAGCARMAGMMDKSGEGEMIGGIERHGCVGAGAGDAGKEGQGSPEWRGEMGDRAGGDSNCTGCKG</sequence>
<comment type="caution">
    <text evidence="1">The sequence shown here is derived from an EMBL/GenBank/DDBJ whole genome shotgun (WGS) entry which is preliminary data.</text>
</comment>
<evidence type="ECO:0000313" key="2">
    <source>
        <dbReference type="Proteomes" id="UP001207468"/>
    </source>
</evidence>
<name>A0ACC0TS95_9AGAM</name>
<dbReference type="Proteomes" id="UP001207468">
    <property type="component" value="Unassembled WGS sequence"/>
</dbReference>
<reference evidence="1" key="1">
    <citation type="submission" date="2021-03" db="EMBL/GenBank/DDBJ databases">
        <title>Evolutionary priming and transition to the ectomycorrhizal habit in an iconic lineage of mushroom-forming fungi: is preadaptation a requirement?</title>
        <authorList>
            <consortium name="DOE Joint Genome Institute"/>
            <person name="Looney B.P."/>
            <person name="Miyauchi S."/>
            <person name="Morin E."/>
            <person name="Drula E."/>
            <person name="Courty P.E."/>
            <person name="Chicoki N."/>
            <person name="Fauchery L."/>
            <person name="Kohler A."/>
            <person name="Kuo A."/>
            <person name="LaButti K."/>
            <person name="Pangilinan J."/>
            <person name="Lipzen A."/>
            <person name="Riley R."/>
            <person name="Andreopoulos W."/>
            <person name="He G."/>
            <person name="Johnson J."/>
            <person name="Barry K.W."/>
            <person name="Grigoriev I.V."/>
            <person name="Nagy L."/>
            <person name="Hibbett D."/>
            <person name="Henrissat B."/>
            <person name="Matheny P.B."/>
            <person name="Labbe J."/>
            <person name="Martin A.F."/>
        </authorList>
    </citation>
    <scope>NUCLEOTIDE SEQUENCE</scope>
    <source>
        <strain evidence="1">BPL698</strain>
    </source>
</reference>
<protein>
    <submittedName>
        <fullName evidence="1">Uncharacterized protein</fullName>
    </submittedName>
</protein>
<keyword evidence="2" id="KW-1185">Reference proteome</keyword>
<dbReference type="EMBL" id="JAGFNK010001606">
    <property type="protein sequence ID" value="KAI9430207.1"/>
    <property type="molecule type" value="Genomic_DNA"/>
</dbReference>
<evidence type="ECO:0000313" key="1">
    <source>
        <dbReference type="EMBL" id="KAI9430207.1"/>
    </source>
</evidence>
<organism evidence="1 2">
    <name type="scientific">Russula earlei</name>
    <dbReference type="NCBI Taxonomy" id="71964"/>
    <lineage>
        <taxon>Eukaryota</taxon>
        <taxon>Fungi</taxon>
        <taxon>Dikarya</taxon>
        <taxon>Basidiomycota</taxon>
        <taxon>Agaricomycotina</taxon>
        <taxon>Agaricomycetes</taxon>
        <taxon>Russulales</taxon>
        <taxon>Russulaceae</taxon>
        <taxon>Russula</taxon>
    </lineage>
</organism>